<reference evidence="2 3" key="2">
    <citation type="submission" date="2024-07" db="EMBL/GenBank/DDBJ databases">
        <authorList>
            <person name="Akdeniz Z."/>
        </authorList>
    </citation>
    <scope>NUCLEOTIDE SEQUENCE [LARGE SCALE GENOMIC DNA]</scope>
</reference>
<comment type="caution">
    <text evidence="1">The sequence shown here is derived from an EMBL/GenBank/DDBJ whole genome shotgun (WGS) entry which is preliminary data.</text>
</comment>
<dbReference type="EMBL" id="CAXDID020000077">
    <property type="protein sequence ID" value="CAL6016988.1"/>
    <property type="molecule type" value="Genomic_DNA"/>
</dbReference>
<accession>A0AA86PP06</accession>
<dbReference type="EMBL" id="CATOUU010000681">
    <property type="protein sequence ID" value="CAI9940758.1"/>
    <property type="molecule type" value="Genomic_DNA"/>
</dbReference>
<gene>
    <name evidence="2" type="ORF">HINF_LOCUS25774</name>
    <name evidence="1" type="ORF">HINF_LOCUS28403</name>
</gene>
<dbReference type="Proteomes" id="UP001642409">
    <property type="component" value="Unassembled WGS sequence"/>
</dbReference>
<name>A0AA86PP06_9EUKA</name>
<keyword evidence="3" id="KW-1185">Reference proteome</keyword>
<reference evidence="1" key="1">
    <citation type="submission" date="2023-06" db="EMBL/GenBank/DDBJ databases">
        <authorList>
            <person name="Kurt Z."/>
        </authorList>
    </citation>
    <scope>NUCLEOTIDE SEQUENCE</scope>
</reference>
<organism evidence="1">
    <name type="scientific">Hexamita inflata</name>
    <dbReference type="NCBI Taxonomy" id="28002"/>
    <lineage>
        <taxon>Eukaryota</taxon>
        <taxon>Metamonada</taxon>
        <taxon>Diplomonadida</taxon>
        <taxon>Hexamitidae</taxon>
        <taxon>Hexamitinae</taxon>
        <taxon>Hexamita</taxon>
    </lineage>
</organism>
<evidence type="ECO:0000313" key="3">
    <source>
        <dbReference type="Proteomes" id="UP001642409"/>
    </source>
</evidence>
<dbReference type="AlphaFoldDB" id="A0AA86PP06"/>
<sequence length="526" mass="62083">MKFDVCLEYSLHKGKFKLNQYQDTVKFRFGSKLVTWNAKTKIISYLSEEQQSNVELVDSTLCQYISFCQSGILILHSEYCEITLVVDFINGKVKQLQCDSRFSQENIYQQIELGAAGIQLKNEILIELFDKELHIQIEATFNKYIQDQIKEHPIFKTQLYNIAALNEIPQDNKNDEQNSNEQFNENFYVNECQLMNLVKLFLQREVYLAVEDNSIIIFNKNFKIIKNIPVKYDIYPGFLDFEANRFNANFGLQTNATICNGEIFVRRFEEVYKLFKGNLILVSNIPEIQFDQVQDYYSSGLFSYQNELYAFNNSGNVFKLVNEQFIHIRKDSKYYYQYCDQIVSYDYKTLKFETIDKKLLFRDNLSENVRLVVNHGGVVVLQKGDTLFVVNKVEYSIEKYQIDISTDEFLSNFINLGYSGLYSEPEALNYDQHFKEQANAIFSSYMKKLELNQNWIREISNIFDFTTIFDYQQYDFAENMDNIQQRFQLIENVAKTQINRIQYQTINLKSTIELISNKLLDCLDIM</sequence>
<proteinExistence type="predicted"/>
<evidence type="ECO:0000313" key="1">
    <source>
        <dbReference type="EMBL" id="CAI9940758.1"/>
    </source>
</evidence>
<evidence type="ECO:0000313" key="2">
    <source>
        <dbReference type="EMBL" id="CAL6016988.1"/>
    </source>
</evidence>
<protein>
    <submittedName>
        <fullName evidence="1">Uncharacterized protein</fullName>
    </submittedName>
</protein>